<name>A0AAN6NQG2_9PEZI</name>
<keyword evidence="4" id="KW-1185">Reference proteome</keyword>
<comment type="caution">
    <text evidence="3">The sequence shown here is derived from an EMBL/GenBank/DDBJ whole genome shotgun (WGS) entry which is preliminary data.</text>
</comment>
<accession>A0AAN6NQG2</accession>
<keyword evidence="2" id="KW-1133">Transmembrane helix</keyword>
<feature type="region of interest" description="Disordered" evidence="1">
    <location>
        <begin position="64"/>
        <end position="83"/>
    </location>
</feature>
<evidence type="ECO:0000313" key="4">
    <source>
        <dbReference type="Proteomes" id="UP001303222"/>
    </source>
</evidence>
<reference evidence="3" key="2">
    <citation type="submission" date="2023-06" db="EMBL/GenBank/DDBJ databases">
        <authorList>
            <consortium name="Lawrence Berkeley National Laboratory"/>
            <person name="Mondo S.J."/>
            <person name="Hensen N."/>
            <person name="Bonometti L."/>
            <person name="Westerberg I."/>
            <person name="Brannstrom I.O."/>
            <person name="Guillou S."/>
            <person name="Cros-Aarteil S."/>
            <person name="Calhoun S."/>
            <person name="Haridas S."/>
            <person name="Kuo A."/>
            <person name="Pangilinan J."/>
            <person name="Riley R."/>
            <person name="Labutti K."/>
            <person name="Andreopoulos B."/>
            <person name="Lipzen A."/>
            <person name="Chen C."/>
            <person name="Yanf M."/>
            <person name="Daum C."/>
            <person name="Ng V."/>
            <person name="Clum A."/>
            <person name="Steindorff A."/>
            <person name="Ohm R."/>
            <person name="Martin F."/>
            <person name="Silar P."/>
            <person name="Natvig D."/>
            <person name="Lalanne C."/>
            <person name="Gautier V."/>
            <person name="Ament-Velasquez S.L."/>
            <person name="Kruys A."/>
            <person name="Hutchinson M.I."/>
            <person name="Powell A.J."/>
            <person name="Barry K."/>
            <person name="Miller A.N."/>
            <person name="Grigoriev I.V."/>
            <person name="Debuchy R."/>
            <person name="Gladieux P."/>
            <person name="Thoren M.H."/>
            <person name="Johannesson H."/>
        </authorList>
    </citation>
    <scope>NUCLEOTIDE SEQUENCE</scope>
    <source>
        <strain evidence="3">CBS 626.80</strain>
    </source>
</reference>
<dbReference type="EMBL" id="MU859188">
    <property type="protein sequence ID" value="KAK3950152.1"/>
    <property type="molecule type" value="Genomic_DNA"/>
</dbReference>
<keyword evidence="2" id="KW-0812">Transmembrane</keyword>
<keyword evidence="2" id="KW-0472">Membrane</keyword>
<evidence type="ECO:0000256" key="1">
    <source>
        <dbReference type="SAM" id="MobiDB-lite"/>
    </source>
</evidence>
<gene>
    <name evidence="3" type="ORF">QBC32DRAFT_363673</name>
</gene>
<feature type="transmembrane region" description="Helical" evidence="2">
    <location>
        <begin position="104"/>
        <end position="126"/>
    </location>
</feature>
<evidence type="ECO:0000256" key="2">
    <source>
        <dbReference type="SAM" id="Phobius"/>
    </source>
</evidence>
<sequence>MLYRFGLGVGVHTSTPTRDRRCPGDAKREAVCVGASPDGSTRRFGLTIRGGTFEISFTIARGEEGGSGRGRRRERAGWGKMDHGPRRWMEVDGSRLDPESARCLYLASCTFGLAIFSGSIFLHAAADLKHFGKSLHEQKLHLTG</sequence>
<proteinExistence type="predicted"/>
<protein>
    <submittedName>
        <fullName evidence="3">Uncharacterized protein</fullName>
    </submittedName>
</protein>
<dbReference type="Proteomes" id="UP001303222">
    <property type="component" value="Unassembled WGS sequence"/>
</dbReference>
<dbReference type="AlphaFoldDB" id="A0AAN6NQG2"/>
<evidence type="ECO:0000313" key="3">
    <source>
        <dbReference type="EMBL" id="KAK3950152.1"/>
    </source>
</evidence>
<organism evidence="3 4">
    <name type="scientific">Pseudoneurospora amorphoporcata</name>
    <dbReference type="NCBI Taxonomy" id="241081"/>
    <lineage>
        <taxon>Eukaryota</taxon>
        <taxon>Fungi</taxon>
        <taxon>Dikarya</taxon>
        <taxon>Ascomycota</taxon>
        <taxon>Pezizomycotina</taxon>
        <taxon>Sordariomycetes</taxon>
        <taxon>Sordariomycetidae</taxon>
        <taxon>Sordariales</taxon>
        <taxon>Sordariaceae</taxon>
        <taxon>Pseudoneurospora</taxon>
    </lineage>
</organism>
<reference evidence="3" key="1">
    <citation type="journal article" date="2023" name="Mol. Phylogenet. Evol.">
        <title>Genome-scale phylogeny and comparative genomics of the fungal order Sordariales.</title>
        <authorList>
            <person name="Hensen N."/>
            <person name="Bonometti L."/>
            <person name="Westerberg I."/>
            <person name="Brannstrom I.O."/>
            <person name="Guillou S."/>
            <person name="Cros-Aarteil S."/>
            <person name="Calhoun S."/>
            <person name="Haridas S."/>
            <person name="Kuo A."/>
            <person name="Mondo S."/>
            <person name="Pangilinan J."/>
            <person name="Riley R."/>
            <person name="LaButti K."/>
            <person name="Andreopoulos B."/>
            <person name="Lipzen A."/>
            <person name="Chen C."/>
            <person name="Yan M."/>
            <person name="Daum C."/>
            <person name="Ng V."/>
            <person name="Clum A."/>
            <person name="Steindorff A."/>
            <person name="Ohm R.A."/>
            <person name="Martin F."/>
            <person name="Silar P."/>
            <person name="Natvig D.O."/>
            <person name="Lalanne C."/>
            <person name="Gautier V."/>
            <person name="Ament-Velasquez S.L."/>
            <person name="Kruys A."/>
            <person name="Hutchinson M.I."/>
            <person name="Powell A.J."/>
            <person name="Barry K."/>
            <person name="Miller A.N."/>
            <person name="Grigoriev I.V."/>
            <person name="Debuchy R."/>
            <person name="Gladieux P."/>
            <person name="Hiltunen Thoren M."/>
            <person name="Johannesson H."/>
        </authorList>
    </citation>
    <scope>NUCLEOTIDE SEQUENCE</scope>
    <source>
        <strain evidence="3">CBS 626.80</strain>
    </source>
</reference>